<dbReference type="AlphaFoldDB" id="A0AAV7LXK9"/>
<protein>
    <submittedName>
        <fullName evidence="1">Uncharacterized protein</fullName>
    </submittedName>
</protein>
<evidence type="ECO:0000313" key="2">
    <source>
        <dbReference type="Proteomes" id="UP001066276"/>
    </source>
</evidence>
<gene>
    <name evidence="1" type="ORF">NDU88_001419</name>
</gene>
<reference evidence="1" key="1">
    <citation type="journal article" date="2022" name="bioRxiv">
        <title>Sequencing and chromosome-scale assembly of the giantPleurodeles waltlgenome.</title>
        <authorList>
            <person name="Brown T."/>
            <person name="Elewa A."/>
            <person name="Iarovenko S."/>
            <person name="Subramanian E."/>
            <person name="Araus A.J."/>
            <person name="Petzold A."/>
            <person name="Susuki M."/>
            <person name="Suzuki K.-i.T."/>
            <person name="Hayashi T."/>
            <person name="Toyoda A."/>
            <person name="Oliveira C."/>
            <person name="Osipova E."/>
            <person name="Leigh N.D."/>
            <person name="Simon A."/>
            <person name="Yun M.H."/>
        </authorList>
    </citation>
    <scope>NUCLEOTIDE SEQUENCE</scope>
    <source>
        <strain evidence="1">20211129_DDA</strain>
        <tissue evidence="1">Liver</tissue>
    </source>
</reference>
<name>A0AAV7LXK9_PLEWA</name>
<accession>A0AAV7LXK9</accession>
<comment type="caution">
    <text evidence="1">The sequence shown here is derived from an EMBL/GenBank/DDBJ whole genome shotgun (WGS) entry which is preliminary data.</text>
</comment>
<keyword evidence="2" id="KW-1185">Reference proteome</keyword>
<sequence>MKVVACSLDQVRGYRLLIHLPGHWPSPHSAKAAAHSRAWAPPDNGAAFVPATNHRYLGAIISHLETARALFSLIKLGLLCNCSGEPVNELGREGPLCCLSQSTSLPACLRLKGLLNLCPGWKEFPSCTSTPSGGEAARAHLQEVRPS</sequence>
<evidence type="ECO:0000313" key="1">
    <source>
        <dbReference type="EMBL" id="KAJ1096276.1"/>
    </source>
</evidence>
<dbReference type="EMBL" id="JANPWB010000014">
    <property type="protein sequence ID" value="KAJ1096276.1"/>
    <property type="molecule type" value="Genomic_DNA"/>
</dbReference>
<organism evidence="1 2">
    <name type="scientific">Pleurodeles waltl</name>
    <name type="common">Iberian ribbed newt</name>
    <dbReference type="NCBI Taxonomy" id="8319"/>
    <lineage>
        <taxon>Eukaryota</taxon>
        <taxon>Metazoa</taxon>
        <taxon>Chordata</taxon>
        <taxon>Craniata</taxon>
        <taxon>Vertebrata</taxon>
        <taxon>Euteleostomi</taxon>
        <taxon>Amphibia</taxon>
        <taxon>Batrachia</taxon>
        <taxon>Caudata</taxon>
        <taxon>Salamandroidea</taxon>
        <taxon>Salamandridae</taxon>
        <taxon>Pleurodelinae</taxon>
        <taxon>Pleurodeles</taxon>
    </lineage>
</organism>
<dbReference type="Proteomes" id="UP001066276">
    <property type="component" value="Chromosome 10"/>
</dbReference>
<proteinExistence type="predicted"/>